<keyword evidence="7" id="KW-0268">Exocytosis</keyword>
<comment type="function">
    <text evidence="1">Component of the exocyst complex involved in the docking of exocytic vesicles with fusion sites on the plasma membrane.</text>
</comment>
<feature type="compositionally biased region" description="Basic and acidic residues" evidence="9">
    <location>
        <begin position="265"/>
        <end position="276"/>
    </location>
</feature>
<dbReference type="GO" id="GO:0006887">
    <property type="term" value="P:exocytosis"/>
    <property type="evidence" value="ECO:0007669"/>
    <property type="project" value="UniProtKB-KW"/>
</dbReference>
<dbReference type="AlphaFoldDB" id="A0AAW1V7E2"/>
<protein>
    <recommendedName>
        <fullName evidence="5">Exocyst complex component 8</fullName>
    </recommendedName>
</protein>
<gene>
    <name evidence="11" type="ORF">WA026_001127</name>
</gene>
<keyword evidence="8" id="KW-0653">Protein transport</keyword>
<dbReference type="Gene3D" id="1.20.58.1220">
    <property type="entry name" value="Exo84p, C-terminal helical domain"/>
    <property type="match status" value="1"/>
</dbReference>
<keyword evidence="12" id="KW-1185">Reference proteome</keyword>
<evidence type="ECO:0000256" key="3">
    <source>
        <dbReference type="ARBA" id="ARBA00004624"/>
    </source>
</evidence>
<evidence type="ECO:0000256" key="9">
    <source>
        <dbReference type="SAM" id="MobiDB-lite"/>
    </source>
</evidence>
<evidence type="ECO:0000259" key="10">
    <source>
        <dbReference type="PROSITE" id="PS50003"/>
    </source>
</evidence>
<dbReference type="InterPro" id="IPR011993">
    <property type="entry name" value="PH-like_dom_sf"/>
</dbReference>
<dbReference type="CDD" id="cd01226">
    <property type="entry name" value="PH_RalBD_exo84"/>
    <property type="match status" value="1"/>
</dbReference>
<comment type="caution">
    <text evidence="11">The sequence shown here is derived from an EMBL/GenBank/DDBJ whole genome shotgun (WGS) entry which is preliminary data.</text>
</comment>
<dbReference type="InterPro" id="IPR042560">
    <property type="entry name" value="Exo84_C_2"/>
</dbReference>
<feature type="region of interest" description="Disordered" evidence="9">
    <location>
        <begin position="260"/>
        <end position="282"/>
    </location>
</feature>
<evidence type="ECO:0000313" key="12">
    <source>
        <dbReference type="Proteomes" id="UP001431783"/>
    </source>
</evidence>
<evidence type="ECO:0000256" key="6">
    <source>
        <dbReference type="ARBA" id="ARBA00022448"/>
    </source>
</evidence>
<evidence type="ECO:0000256" key="1">
    <source>
        <dbReference type="ARBA" id="ARBA00002660"/>
    </source>
</evidence>
<dbReference type="GO" id="GO:0030426">
    <property type="term" value="C:growth cone"/>
    <property type="evidence" value="ECO:0007669"/>
    <property type="project" value="UniProtKB-SubCell"/>
</dbReference>
<evidence type="ECO:0000313" key="11">
    <source>
        <dbReference type="EMBL" id="KAK9888906.1"/>
    </source>
</evidence>
<proteinExistence type="inferred from homology"/>
<organism evidence="11 12">
    <name type="scientific">Henosepilachna vigintioctopunctata</name>
    <dbReference type="NCBI Taxonomy" id="420089"/>
    <lineage>
        <taxon>Eukaryota</taxon>
        <taxon>Metazoa</taxon>
        <taxon>Ecdysozoa</taxon>
        <taxon>Arthropoda</taxon>
        <taxon>Hexapoda</taxon>
        <taxon>Insecta</taxon>
        <taxon>Pterygota</taxon>
        <taxon>Neoptera</taxon>
        <taxon>Endopterygota</taxon>
        <taxon>Coleoptera</taxon>
        <taxon>Polyphaga</taxon>
        <taxon>Cucujiformia</taxon>
        <taxon>Coccinelloidea</taxon>
        <taxon>Coccinellidae</taxon>
        <taxon>Epilachninae</taxon>
        <taxon>Epilachnini</taxon>
        <taxon>Henosepilachna</taxon>
    </lineage>
</organism>
<dbReference type="SUPFAM" id="SSF74788">
    <property type="entry name" value="Cullin repeat-like"/>
    <property type="match status" value="1"/>
</dbReference>
<dbReference type="InterPro" id="IPR016159">
    <property type="entry name" value="Cullin_repeat-like_dom_sf"/>
</dbReference>
<dbReference type="PANTHER" id="PTHR21426">
    <property type="entry name" value="EXOCYST COMPLEX COMPONENT 8"/>
    <property type="match status" value="1"/>
</dbReference>
<comment type="subcellular location">
    <subcellularLocation>
        <location evidence="3">Cell projection</location>
        <location evidence="3">Growth cone</location>
    </subcellularLocation>
    <subcellularLocation>
        <location evidence="2">Cytoplasm</location>
        <location evidence="2">Perinuclear region</location>
    </subcellularLocation>
</comment>
<keyword evidence="6" id="KW-0813">Transport</keyword>
<dbReference type="Pfam" id="PF16528">
    <property type="entry name" value="Exo84_C"/>
    <property type="match status" value="1"/>
</dbReference>
<dbReference type="PANTHER" id="PTHR21426:SF12">
    <property type="entry name" value="EXOCYST COMPLEX COMPONENT 8"/>
    <property type="match status" value="1"/>
</dbReference>
<dbReference type="InterPro" id="IPR033961">
    <property type="entry name" value="Exo84"/>
</dbReference>
<dbReference type="Gene3D" id="1.20.58.1210">
    <property type="entry name" value="Exo84p, N-terminal helical domain"/>
    <property type="match status" value="1"/>
</dbReference>
<feature type="domain" description="PH" evidence="10">
    <location>
        <begin position="158"/>
        <end position="258"/>
    </location>
</feature>
<evidence type="ECO:0000256" key="8">
    <source>
        <dbReference type="ARBA" id="ARBA00022927"/>
    </source>
</evidence>
<dbReference type="GO" id="GO:0015031">
    <property type="term" value="P:protein transport"/>
    <property type="evidence" value="ECO:0007669"/>
    <property type="project" value="UniProtKB-KW"/>
</dbReference>
<evidence type="ECO:0000256" key="5">
    <source>
        <dbReference type="ARBA" id="ARBA00017509"/>
    </source>
</evidence>
<name>A0AAW1V7E2_9CUCU</name>
<dbReference type="GO" id="GO:0000145">
    <property type="term" value="C:exocyst"/>
    <property type="evidence" value="ECO:0007669"/>
    <property type="project" value="InterPro"/>
</dbReference>
<dbReference type="InterPro" id="IPR042561">
    <property type="entry name" value="Exo84_C_1"/>
</dbReference>
<dbReference type="EMBL" id="JARQZJ010000121">
    <property type="protein sequence ID" value="KAK9888906.1"/>
    <property type="molecule type" value="Genomic_DNA"/>
</dbReference>
<reference evidence="11 12" key="1">
    <citation type="submission" date="2023-03" db="EMBL/GenBank/DDBJ databases">
        <title>Genome insight into feeding habits of ladybird beetles.</title>
        <authorList>
            <person name="Li H.-S."/>
            <person name="Huang Y.-H."/>
            <person name="Pang H."/>
        </authorList>
    </citation>
    <scope>NUCLEOTIDE SEQUENCE [LARGE SCALE GENOMIC DNA]</scope>
    <source>
        <strain evidence="11">SYSU_2023b</strain>
        <tissue evidence="11">Whole body</tissue>
    </source>
</reference>
<dbReference type="SUPFAM" id="SSF50729">
    <property type="entry name" value="PH domain-like"/>
    <property type="match status" value="1"/>
</dbReference>
<accession>A0AAW1V7E2</accession>
<evidence type="ECO:0000256" key="2">
    <source>
        <dbReference type="ARBA" id="ARBA00004556"/>
    </source>
</evidence>
<dbReference type="GO" id="GO:0048471">
    <property type="term" value="C:perinuclear region of cytoplasm"/>
    <property type="evidence" value="ECO:0007669"/>
    <property type="project" value="UniProtKB-SubCell"/>
</dbReference>
<dbReference type="Gene3D" id="2.30.29.30">
    <property type="entry name" value="Pleckstrin-homology domain (PH domain)/Phosphotyrosine-binding domain (PTB)"/>
    <property type="match status" value="1"/>
</dbReference>
<dbReference type="Proteomes" id="UP001431783">
    <property type="component" value="Unassembled WGS sequence"/>
</dbReference>
<dbReference type="InterPro" id="IPR001849">
    <property type="entry name" value="PH_domain"/>
</dbReference>
<dbReference type="Pfam" id="PF08700">
    <property type="entry name" value="VPS51_Exo84_N"/>
    <property type="match status" value="1"/>
</dbReference>
<evidence type="ECO:0000256" key="4">
    <source>
        <dbReference type="ARBA" id="ARBA00007210"/>
    </source>
</evidence>
<comment type="similarity">
    <text evidence="4">Belongs to the EXO84 family.</text>
</comment>
<evidence type="ECO:0000256" key="7">
    <source>
        <dbReference type="ARBA" id="ARBA00022483"/>
    </source>
</evidence>
<sequence length="702" mass="80672">MNFSKDCNGMDVKEPDKTLLSSIDFSPEKYVRDLSQHCVGGPELRRLRKKIQNLSEETNNSLKKNVYQNYMQFIDSAKELSHLESEMYQLSHLLSEQKSLLTSLCTTSILADDSMIIRRSENKDENVKEQNQINHEKLASILEKVEGCKELLEVSARTYLYEGPLAELDPLENTVIKNVQAYLFSDGLMIATRNGRGLMKYVFETMYELGSLAVVNVKDLGNIKYAFKILIFPDTRIFKCDSETTKKEWLEKFDHAKKTKLTQDQQKRESVPEKSPSRSISIDSQSLNQFEELEDTVTAHPEWFLEAPEELDVCIAQRHFDDALALLQRVVEYCAHAQQDHVLIEVQRKVDVRHNNLTQVLMKELEISTGKSMQGGLGASRRAVRLLIMLGHSNQACDLFLKLCTYLLKIQYDRTKKEGSITVYVKNLSGIIFTNICHMTEEFLKNFPNSSACCSAYLVWVSAQLSYFSNHFIKRVFKSPISLSNLAECIDLVRWHCQKLCTYGVDLCYQVEGALRTYITKALKDFNDKFVESIKFKALDDNWNPTNLKSKNLLSKCLNEYAEMGLILNSYITGDVWLQITANNMEFSKTFLILLNNCLKLETTELLYAINDTISNVFEAQIKQHELILSEGTKADQKTFVIKNAEFLLTTLMVLCQRKYIEKLGFPCEKLKQIQDKYSSLITVISPTTRDIKTKYSSDQYL</sequence>
<dbReference type="InterPro" id="IPR032403">
    <property type="entry name" value="Exo84_C"/>
</dbReference>
<dbReference type="GO" id="GO:0006893">
    <property type="term" value="P:Golgi to plasma membrane transport"/>
    <property type="evidence" value="ECO:0007669"/>
    <property type="project" value="TreeGrafter"/>
</dbReference>
<dbReference type="PROSITE" id="PS50003">
    <property type="entry name" value="PH_DOMAIN"/>
    <property type="match status" value="1"/>
</dbReference>